<feature type="domain" description="Methyltransferase" evidence="5">
    <location>
        <begin position="56"/>
        <end position="150"/>
    </location>
</feature>
<dbReference type="Pfam" id="PF13649">
    <property type="entry name" value="Methyltransf_25"/>
    <property type="match status" value="1"/>
</dbReference>
<proteinExistence type="inferred from homology"/>
<dbReference type="PANTHER" id="PTHR43861">
    <property type="entry name" value="TRANS-ACONITATE 2-METHYLTRANSFERASE-RELATED"/>
    <property type="match status" value="1"/>
</dbReference>
<feature type="binding site" evidence="3 4">
    <location>
        <begin position="60"/>
        <end position="62"/>
    </location>
    <ligand>
        <name>S-adenosyl-L-methionine</name>
        <dbReference type="ChEBI" id="CHEBI:59789"/>
    </ligand>
</feature>
<dbReference type="HAMAP" id="MF_01589">
    <property type="entry name" value="Cx_SAM_synthase"/>
    <property type="match status" value="1"/>
</dbReference>
<dbReference type="CDD" id="cd02440">
    <property type="entry name" value="AdoMet_MTases"/>
    <property type="match status" value="1"/>
</dbReference>
<comment type="similarity">
    <text evidence="3">Belongs to the class I-like SAM-binding methyltransferase superfamily. Cx-SAM synthase family.</text>
</comment>
<keyword evidence="7" id="KW-1185">Reference proteome</keyword>
<dbReference type="SUPFAM" id="SSF53335">
    <property type="entry name" value="S-adenosyl-L-methionine-dependent methyltransferases"/>
    <property type="match status" value="1"/>
</dbReference>
<keyword evidence="2 3" id="KW-0949">S-adenosyl-L-methionine</keyword>
<evidence type="ECO:0000256" key="3">
    <source>
        <dbReference type="HAMAP-Rule" id="MF_01589"/>
    </source>
</evidence>
<feature type="binding site" evidence="3">
    <location>
        <position position="191"/>
    </location>
    <ligand>
        <name>S-adenosyl-L-methionine</name>
        <dbReference type="ChEBI" id="CHEBI:59789"/>
    </ligand>
</feature>
<reference evidence="6 7" key="1">
    <citation type="submission" date="2020-05" db="EMBL/GenBank/DDBJ databases">
        <title>Complete genome sequencing of Campylobacter and Arcobacter type strains.</title>
        <authorList>
            <person name="Miller W.G."/>
            <person name="Yee E."/>
        </authorList>
    </citation>
    <scope>NUCLEOTIDE SEQUENCE [LARGE SCALE GENOMIC DNA]</scope>
    <source>
        <strain evidence="6 7">CCUG 73571</strain>
    </source>
</reference>
<comment type="function">
    <text evidence="3">Catalyzes the conversion of S-adenosyl-L-methionine (SAM) to carboxy-S-adenosyl-L-methionine (Cx-SAM).</text>
</comment>
<comment type="caution">
    <text evidence="3">Lacks conserved residue(s) required for the propagation of feature annotation.</text>
</comment>
<evidence type="ECO:0000256" key="1">
    <source>
        <dbReference type="ARBA" id="ARBA00022679"/>
    </source>
</evidence>
<dbReference type="KEGG" id="carm:CARM_0740"/>
<dbReference type="EC" id="2.1.3.-" evidence="3"/>
<evidence type="ECO:0000256" key="4">
    <source>
        <dbReference type="PIRSR" id="PIRSR006325-1"/>
    </source>
</evidence>
<evidence type="ECO:0000259" key="5">
    <source>
        <dbReference type="Pfam" id="PF13649"/>
    </source>
</evidence>
<accession>A0A7L5IAB2</accession>
<dbReference type="EMBL" id="CP053825">
    <property type="protein sequence ID" value="QKF79653.1"/>
    <property type="molecule type" value="Genomic_DNA"/>
</dbReference>
<dbReference type="InterPro" id="IPR041698">
    <property type="entry name" value="Methyltransf_25"/>
</dbReference>
<keyword evidence="1 3" id="KW-0808">Transferase</keyword>
<dbReference type="PANTHER" id="PTHR43861:SF2">
    <property type="entry name" value="CARBOXY-S-ADENOSYL-L-METHIONINE SYNTHASE"/>
    <property type="match status" value="1"/>
</dbReference>
<gene>
    <name evidence="3 6" type="primary">cmoA</name>
    <name evidence="6" type="ORF">CARM_0740</name>
</gene>
<organism evidence="6 7">
    <name type="scientific">Campylobacter armoricus</name>
    <dbReference type="NCBI Taxonomy" id="2505970"/>
    <lineage>
        <taxon>Bacteria</taxon>
        <taxon>Pseudomonadati</taxon>
        <taxon>Campylobacterota</taxon>
        <taxon>Epsilonproteobacteria</taxon>
        <taxon>Campylobacterales</taxon>
        <taxon>Campylobacteraceae</taxon>
        <taxon>Campylobacter</taxon>
    </lineage>
</organism>
<dbReference type="Proteomes" id="UP000509246">
    <property type="component" value="Chromosome"/>
</dbReference>
<dbReference type="GO" id="GO:1904047">
    <property type="term" value="F:S-adenosyl-L-methionine binding"/>
    <property type="evidence" value="ECO:0007669"/>
    <property type="project" value="UniProtKB-UniRule"/>
</dbReference>
<dbReference type="GO" id="GO:0002098">
    <property type="term" value="P:tRNA wobble uridine modification"/>
    <property type="evidence" value="ECO:0007669"/>
    <property type="project" value="InterPro"/>
</dbReference>
<name>A0A7L5IAB2_9BACT</name>
<dbReference type="GeneID" id="56586476"/>
<sequence length="238" mass="27660">MRDEIFKNPLEKQFEFDKSVASVFDDMVSRSVPFYTQNLKLIVELISHFTAQNAKICDLGCSTASLLLALYEKRNDFILSGVDEASAMLEIAKNKCKAFGAKIDFYQENLDDFCFFKNDVFIATYTLQFIRPPKRQELVDKIYQNLNENGMFVLSEKILYEDVKIAKKMIQIYEQYKLDQGYSKLEIATKRQALENILIPYTQSENIAMLQKAGFSKIESVFKWINFETFVAFKLPKT</sequence>
<dbReference type="Gene3D" id="3.40.50.150">
    <property type="entry name" value="Vaccinia Virus protein VP39"/>
    <property type="match status" value="1"/>
</dbReference>
<dbReference type="InterPro" id="IPR005271">
    <property type="entry name" value="CmoA"/>
</dbReference>
<dbReference type="RefSeq" id="WP_139425162.1">
    <property type="nucleotide sequence ID" value="NZ_CBCSFY010000001.1"/>
</dbReference>
<feature type="binding site" evidence="3 4">
    <location>
        <position position="35"/>
    </location>
    <ligand>
        <name>S-adenosyl-L-methionine</name>
        <dbReference type="ChEBI" id="CHEBI:59789"/>
    </ligand>
</feature>
<dbReference type="NCBIfam" id="TIGR00740">
    <property type="entry name" value="carboxy-S-adenosyl-L-methionine synthase CmoA"/>
    <property type="match status" value="1"/>
</dbReference>
<dbReference type="InterPro" id="IPR029063">
    <property type="entry name" value="SAM-dependent_MTases_sf"/>
</dbReference>
<evidence type="ECO:0000313" key="7">
    <source>
        <dbReference type="Proteomes" id="UP000509246"/>
    </source>
</evidence>
<dbReference type="PIRSF" id="PIRSF006325">
    <property type="entry name" value="MeTrfase_bac"/>
    <property type="match status" value="1"/>
</dbReference>
<dbReference type="GO" id="GO:0016743">
    <property type="term" value="F:carboxyl- or carbamoyltransferase activity"/>
    <property type="evidence" value="ECO:0007669"/>
    <property type="project" value="UniProtKB-UniRule"/>
</dbReference>
<evidence type="ECO:0000256" key="2">
    <source>
        <dbReference type="ARBA" id="ARBA00022691"/>
    </source>
</evidence>
<protein>
    <recommendedName>
        <fullName evidence="3">Carboxy-S-adenosyl-L-methionine synthase</fullName>
        <shortName evidence="3">Cx-SAM synthase</shortName>
        <ecNumber evidence="3">2.1.3.-</ecNumber>
    </recommendedName>
</protein>
<comment type="catalytic activity">
    <reaction evidence="3">
        <text>prephenate + S-adenosyl-L-methionine = carboxy-S-adenosyl-L-methionine + 3-phenylpyruvate + H2O</text>
        <dbReference type="Rhea" id="RHEA:51692"/>
        <dbReference type="ChEBI" id="CHEBI:15377"/>
        <dbReference type="ChEBI" id="CHEBI:18005"/>
        <dbReference type="ChEBI" id="CHEBI:29934"/>
        <dbReference type="ChEBI" id="CHEBI:59789"/>
        <dbReference type="ChEBI" id="CHEBI:134278"/>
    </reaction>
</comment>
<dbReference type="AlphaFoldDB" id="A0A7L5IAB2"/>
<evidence type="ECO:0000313" key="6">
    <source>
        <dbReference type="EMBL" id="QKF79653.1"/>
    </source>
</evidence>